<dbReference type="Proteomes" id="UP000299102">
    <property type="component" value="Unassembled WGS sequence"/>
</dbReference>
<proteinExistence type="predicted"/>
<protein>
    <submittedName>
        <fullName evidence="2">Uncharacterized protein</fullName>
    </submittedName>
</protein>
<gene>
    <name evidence="2" type="ORF">EVAR_49450_1</name>
</gene>
<sequence length="128" mass="13946">MNCQDVGPDVAPALVVMVVMSPQPILSQQGVRRATPACRSVNASQHPTWCAVGASSYSRGSRYRCESFATERGLLDLLHDFEVYCSSPASPEQPDSAYYPEMEVEIDLSKESTKRPAATCPSEKSDSE</sequence>
<evidence type="ECO:0000313" key="2">
    <source>
        <dbReference type="EMBL" id="GBP69870.1"/>
    </source>
</evidence>
<keyword evidence="3" id="KW-1185">Reference proteome</keyword>
<dbReference type="AlphaFoldDB" id="A0A4C1Y2W6"/>
<feature type="region of interest" description="Disordered" evidence="1">
    <location>
        <begin position="107"/>
        <end position="128"/>
    </location>
</feature>
<evidence type="ECO:0000313" key="3">
    <source>
        <dbReference type="Proteomes" id="UP000299102"/>
    </source>
</evidence>
<accession>A0A4C1Y2W6</accession>
<reference evidence="2 3" key="1">
    <citation type="journal article" date="2019" name="Commun. Biol.">
        <title>The bagworm genome reveals a unique fibroin gene that provides high tensile strength.</title>
        <authorList>
            <person name="Kono N."/>
            <person name="Nakamura H."/>
            <person name="Ohtoshi R."/>
            <person name="Tomita M."/>
            <person name="Numata K."/>
            <person name="Arakawa K."/>
        </authorList>
    </citation>
    <scope>NUCLEOTIDE SEQUENCE [LARGE SCALE GENOMIC DNA]</scope>
</reference>
<organism evidence="2 3">
    <name type="scientific">Eumeta variegata</name>
    <name type="common">Bagworm moth</name>
    <name type="synonym">Eumeta japonica</name>
    <dbReference type="NCBI Taxonomy" id="151549"/>
    <lineage>
        <taxon>Eukaryota</taxon>
        <taxon>Metazoa</taxon>
        <taxon>Ecdysozoa</taxon>
        <taxon>Arthropoda</taxon>
        <taxon>Hexapoda</taxon>
        <taxon>Insecta</taxon>
        <taxon>Pterygota</taxon>
        <taxon>Neoptera</taxon>
        <taxon>Endopterygota</taxon>
        <taxon>Lepidoptera</taxon>
        <taxon>Glossata</taxon>
        <taxon>Ditrysia</taxon>
        <taxon>Tineoidea</taxon>
        <taxon>Psychidae</taxon>
        <taxon>Oiketicinae</taxon>
        <taxon>Eumeta</taxon>
    </lineage>
</organism>
<dbReference type="EMBL" id="BGZK01001055">
    <property type="protein sequence ID" value="GBP69870.1"/>
    <property type="molecule type" value="Genomic_DNA"/>
</dbReference>
<name>A0A4C1Y2W6_EUMVA</name>
<evidence type="ECO:0000256" key="1">
    <source>
        <dbReference type="SAM" id="MobiDB-lite"/>
    </source>
</evidence>
<comment type="caution">
    <text evidence="2">The sequence shown here is derived from an EMBL/GenBank/DDBJ whole genome shotgun (WGS) entry which is preliminary data.</text>
</comment>